<sequence length="74" mass="7643">MSERAEDALADEEGHAPLETRQTAGSGMQLDMSKSECPGDALADEGALATGDGQVRTGADGLEFGATLMQRTCI</sequence>
<reference evidence="2" key="1">
    <citation type="journal article" date="2022" name="bioRxiv">
        <title>Sequencing and chromosome-scale assembly of the giantPleurodeles waltlgenome.</title>
        <authorList>
            <person name="Brown T."/>
            <person name="Elewa A."/>
            <person name="Iarovenko S."/>
            <person name="Subramanian E."/>
            <person name="Araus A.J."/>
            <person name="Petzold A."/>
            <person name="Susuki M."/>
            <person name="Suzuki K.-i.T."/>
            <person name="Hayashi T."/>
            <person name="Toyoda A."/>
            <person name="Oliveira C."/>
            <person name="Osipova E."/>
            <person name="Leigh N.D."/>
            <person name="Simon A."/>
            <person name="Yun M.H."/>
        </authorList>
    </citation>
    <scope>NUCLEOTIDE SEQUENCE</scope>
    <source>
        <strain evidence="2">20211129_DDA</strain>
        <tissue evidence="2">Liver</tissue>
    </source>
</reference>
<keyword evidence="3" id="KW-1185">Reference proteome</keyword>
<feature type="region of interest" description="Disordered" evidence="1">
    <location>
        <begin position="1"/>
        <end position="54"/>
    </location>
</feature>
<proteinExistence type="predicted"/>
<accession>A0AAV7NLW5</accession>
<feature type="compositionally biased region" description="Basic and acidic residues" evidence="1">
    <location>
        <begin position="1"/>
        <end position="18"/>
    </location>
</feature>
<evidence type="ECO:0000313" key="2">
    <source>
        <dbReference type="EMBL" id="KAJ1115368.1"/>
    </source>
</evidence>
<gene>
    <name evidence="2" type="ORF">NDU88_003592</name>
</gene>
<dbReference type="AlphaFoldDB" id="A0AAV7NLW5"/>
<evidence type="ECO:0000256" key="1">
    <source>
        <dbReference type="SAM" id="MobiDB-lite"/>
    </source>
</evidence>
<name>A0AAV7NLW5_PLEWA</name>
<comment type="caution">
    <text evidence="2">The sequence shown here is derived from an EMBL/GenBank/DDBJ whole genome shotgun (WGS) entry which is preliminary data.</text>
</comment>
<dbReference type="Proteomes" id="UP001066276">
    <property type="component" value="Chromosome 8"/>
</dbReference>
<organism evidence="2 3">
    <name type="scientific">Pleurodeles waltl</name>
    <name type="common">Iberian ribbed newt</name>
    <dbReference type="NCBI Taxonomy" id="8319"/>
    <lineage>
        <taxon>Eukaryota</taxon>
        <taxon>Metazoa</taxon>
        <taxon>Chordata</taxon>
        <taxon>Craniata</taxon>
        <taxon>Vertebrata</taxon>
        <taxon>Euteleostomi</taxon>
        <taxon>Amphibia</taxon>
        <taxon>Batrachia</taxon>
        <taxon>Caudata</taxon>
        <taxon>Salamandroidea</taxon>
        <taxon>Salamandridae</taxon>
        <taxon>Pleurodelinae</taxon>
        <taxon>Pleurodeles</taxon>
    </lineage>
</organism>
<dbReference type="EMBL" id="JANPWB010000012">
    <property type="protein sequence ID" value="KAJ1115368.1"/>
    <property type="molecule type" value="Genomic_DNA"/>
</dbReference>
<evidence type="ECO:0000313" key="3">
    <source>
        <dbReference type="Proteomes" id="UP001066276"/>
    </source>
</evidence>
<protein>
    <submittedName>
        <fullName evidence="2">Uncharacterized protein</fullName>
    </submittedName>
</protein>